<dbReference type="EMBL" id="BGPR01001364">
    <property type="protein sequence ID" value="GBM52096.1"/>
    <property type="molecule type" value="Genomic_DNA"/>
</dbReference>
<dbReference type="AlphaFoldDB" id="A0A4Y2GH38"/>
<proteinExistence type="predicted"/>
<feature type="compositionally biased region" description="Basic and acidic residues" evidence="1">
    <location>
        <begin position="42"/>
        <end position="60"/>
    </location>
</feature>
<feature type="compositionally biased region" description="Acidic residues" evidence="1">
    <location>
        <begin position="21"/>
        <end position="41"/>
    </location>
</feature>
<dbReference type="Proteomes" id="UP000499080">
    <property type="component" value="Unassembled WGS sequence"/>
</dbReference>
<dbReference type="OrthoDB" id="6779804at2759"/>
<gene>
    <name evidence="2" type="ORF">AVEN_131113_1</name>
</gene>
<name>A0A4Y2GH38_ARAVE</name>
<feature type="region of interest" description="Disordered" evidence="1">
    <location>
        <begin position="21"/>
        <end position="74"/>
    </location>
</feature>
<feature type="compositionally biased region" description="Polar residues" evidence="1">
    <location>
        <begin position="64"/>
        <end position="74"/>
    </location>
</feature>
<evidence type="ECO:0000313" key="2">
    <source>
        <dbReference type="EMBL" id="GBM52096.1"/>
    </source>
</evidence>
<evidence type="ECO:0000313" key="3">
    <source>
        <dbReference type="Proteomes" id="UP000499080"/>
    </source>
</evidence>
<evidence type="ECO:0000256" key="1">
    <source>
        <dbReference type="SAM" id="MobiDB-lite"/>
    </source>
</evidence>
<protein>
    <submittedName>
        <fullName evidence="2">Uncharacterized protein</fullName>
    </submittedName>
</protein>
<reference evidence="2 3" key="1">
    <citation type="journal article" date="2019" name="Sci. Rep.">
        <title>Orb-weaving spider Araneus ventricosus genome elucidates the spidroin gene catalogue.</title>
        <authorList>
            <person name="Kono N."/>
            <person name="Nakamura H."/>
            <person name="Ohtoshi R."/>
            <person name="Moran D.A.P."/>
            <person name="Shinohara A."/>
            <person name="Yoshida Y."/>
            <person name="Fujiwara M."/>
            <person name="Mori M."/>
            <person name="Tomita M."/>
            <person name="Arakawa K."/>
        </authorList>
    </citation>
    <scope>NUCLEOTIDE SEQUENCE [LARGE SCALE GENOMIC DNA]</scope>
</reference>
<comment type="caution">
    <text evidence="2">The sequence shown here is derived from an EMBL/GenBank/DDBJ whole genome shotgun (WGS) entry which is preliminary data.</text>
</comment>
<organism evidence="2 3">
    <name type="scientific">Araneus ventricosus</name>
    <name type="common">Orbweaver spider</name>
    <name type="synonym">Epeira ventricosa</name>
    <dbReference type="NCBI Taxonomy" id="182803"/>
    <lineage>
        <taxon>Eukaryota</taxon>
        <taxon>Metazoa</taxon>
        <taxon>Ecdysozoa</taxon>
        <taxon>Arthropoda</taxon>
        <taxon>Chelicerata</taxon>
        <taxon>Arachnida</taxon>
        <taxon>Araneae</taxon>
        <taxon>Araneomorphae</taxon>
        <taxon>Entelegynae</taxon>
        <taxon>Araneoidea</taxon>
        <taxon>Araneidae</taxon>
        <taxon>Araneus</taxon>
    </lineage>
</organism>
<keyword evidence="3" id="KW-1185">Reference proteome</keyword>
<accession>A0A4Y2GH38</accession>
<sequence length="74" mass="8492">MSTPSEKEIELLRKLLLEVETDEDSNFDSEDNGPEDVLEENFSDHENFRQDDTESLKDGDSGNEEVNNYSYSLS</sequence>